<comment type="caution">
    <text evidence="1">The sequence shown here is derived from an EMBL/GenBank/DDBJ whole genome shotgun (WGS) entry which is preliminary data.</text>
</comment>
<name>A0A8S9GFN9_BRACR</name>
<organism evidence="1 2">
    <name type="scientific">Brassica cretica</name>
    <name type="common">Mustard</name>
    <dbReference type="NCBI Taxonomy" id="69181"/>
    <lineage>
        <taxon>Eukaryota</taxon>
        <taxon>Viridiplantae</taxon>
        <taxon>Streptophyta</taxon>
        <taxon>Embryophyta</taxon>
        <taxon>Tracheophyta</taxon>
        <taxon>Spermatophyta</taxon>
        <taxon>Magnoliopsida</taxon>
        <taxon>eudicotyledons</taxon>
        <taxon>Gunneridae</taxon>
        <taxon>Pentapetalae</taxon>
        <taxon>rosids</taxon>
        <taxon>malvids</taxon>
        <taxon>Brassicales</taxon>
        <taxon>Brassicaceae</taxon>
        <taxon>Brassiceae</taxon>
        <taxon>Brassica</taxon>
    </lineage>
</organism>
<evidence type="ECO:0000313" key="2">
    <source>
        <dbReference type="Proteomes" id="UP000712281"/>
    </source>
</evidence>
<dbReference type="AlphaFoldDB" id="A0A8S9GFN9"/>
<reference evidence="1" key="1">
    <citation type="submission" date="2019-12" db="EMBL/GenBank/DDBJ databases">
        <title>Genome sequencing and annotation of Brassica cretica.</title>
        <authorList>
            <person name="Studholme D.J."/>
            <person name="Sarris P.F."/>
        </authorList>
    </citation>
    <scope>NUCLEOTIDE SEQUENCE</scope>
    <source>
        <strain evidence="1">PFS-001/15</strain>
        <tissue evidence="1">Leaf</tissue>
    </source>
</reference>
<accession>A0A8S9GFN9</accession>
<sequence length="283" mass="31699">MLQLLWGRCSSPPLGAAPPRLSSCIYGVNRSSTTSLIGWLQIWVQSEDLVILWYMTKSALMWVFNSSIGIGEAVSLTGSGLLEFSVSVSGPCSVFSLSELEGVLPLIEFYPLRVSPDFIVRNCGALAQLRWVLEYFYEVMLTLPVYDSGRNVFFDGLDVYPSSVIAGLFSGRWRLSQIHRRRLEFPGRGDLLSSDFAGSWLRRVEALKALRCRYWNPLSLVRGFLLADDISKNSMKLSAVRLRVEEKFGFGGGSPYLSSDETRCTVVVLRRCSDAAMVKSRHR</sequence>
<dbReference type="Proteomes" id="UP000712281">
    <property type="component" value="Unassembled WGS sequence"/>
</dbReference>
<protein>
    <submittedName>
        <fullName evidence="1">Uncharacterized protein</fullName>
    </submittedName>
</protein>
<proteinExistence type="predicted"/>
<gene>
    <name evidence="1" type="ORF">F2Q68_00032059</name>
</gene>
<dbReference type="EMBL" id="QGKW02002005">
    <property type="protein sequence ID" value="KAF2544240.1"/>
    <property type="molecule type" value="Genomic_DNA"/>
</dbReference>
<evidence type="ECO:0000313" key="1">
    <source>
        <dbReference type="EMBL" id="KAF2544240.1"/>
    </source>
</evidence>